<evidence type="ECO:0000256" key="1">
    <source>
        <dbReference type="ARBA" id="ARBA00022729"/>
    </source>
</evidence>
<dbReference type="InterPro" id="IPR007110">
    <property type="entry name" value="Ig-like_dom"/>
</dbReference>
<dbReference type="InterPro" id="IPR013783">
    <property type="entry name" value="Ig-like_fold"/>
</dbReference>
<feature type="compositionally biased region" description="Polar residues" evidence="3">
    <location>
        <begin position="14"/>
        <end position="24"/>
    </location>
</feature>
<dbReference type="PANTHER" id="PTHR23268:SF102">
    <property type="entry name" value="IMMUNOGLOBULIN V-SET DOMAIN-CONTAINING PROTEIN"/>
    <property type="match status" value="1"/>
</dbReference>
<reference evidence="6" key="2">
    <citation type="submission" date="2025-08" db="UniProtKB">
        <authorList>
            <consortium name="Ensembl"/>
        </authorList>
    </citation>
    <scope>IDENTIFICATION</scope>
</reference>
<dbReference type="SUPFAM" id="SSF48726">
    <property type="entry name" value="Immunoglobulin"/>
    <property type="match status" value="1"/>
</dbReference>
<accession>A0A672H9G4</accession>
<evidence type="ECO:0000259" key="5">
    <source>
        <dbReference type="PROSITE" id="PS50835"/>
    </source>
</evidence>
<dbReference type="InParanoid" id="A0A672H9G4"/>
<dbReference type="OMA" id="ATFRWAR"/>
<keyword evidence="4" id="KW-0472">Membrane</keyword>
<keyword evidence="7" id="KW-1185">Reference proteome</keyword>
<dbReference type="Ensembl" id="ENSSFAT00005026724.1">
    <property type="protein sequence ID" value="ENSSFAP00005025705.1"/>
    <property type="gene ID" value="ENSSFAG00005013213.1"/>
</dbReference>
<protein>
    <recommendedName>
        <fullName evidence="5">Ig-like domain-containing protein</fullName>
    </recommendedName>
</protein>
<reference evidence="6" key="3">
    <citation type="submission" date="2025-09" db="UniProtKB">
        <authorList>
            <consortium name="Ensembl"/>
        </authorList>
    </citation>
    <scope>IDENTIFICATION</scope>
</reference>
<feature type="transmembrane region" description="Helical" evidence="4">
    <location>
        <begin position="101"/>
        <end position="133"/>
    </location>
</feature>
<dbReference type="SMART" id="SM00408">
    <property type="entry name" value="IGc2"/>
    <property type="match status" value="1"/>
</dbReference>
<dbReference type="Gene3D" id="2.60.40.10">
    <property type="entry name" value="Immunoglobulins"/>
    <property type="match status" value="1"/>
</dbReference>
<dbReference type="PROSITE" id="PS50835">
    <property type="entry name" value="IG_LIKE"/>
    <property type="match status" value="1"/>
</dbReference>
<dbReference type="GO" id="GO:0007166">
    <property type="term" value="P:cell surface receptor signaling pathway"/>
    <property type="evidence" value="ECO:0007669"/>
    <property type="project" value="TreeGrafter"/>
</dbReference>
<proteinExistence type="predicted"/>
<dbReference type="AlphaFoldDB" id="A0A672H9G4"/>
<dbReference type="PANTHER" id="PTHR23268">
    <property type="entry name" value="T-CELL RECEPTOR BETA CHAIN"/>
    <property type="match status" value="1"/>
</dbReference>
<keyword evidence="4" id="KW-0812">Transmembrane</keyword>
<keyword evidence="4" id="KW-1133">Transmembrane helix</keyword>
<dbReference type="InterPro" id="IPR050413">
    <property type="entry name" value="TCR_beta_variable"/>
</dbReference>
<feature type="domain" description="Ig-like" evidence="5">
    <location>
        <begin position="11"/>
        <end position="108"/>
    </location>
</feature>
<keyword evidence="2" id="KW-0391">Immunity</keyword>
<feature type="region of interest" description="Disordered" evidence="3">
    <location>
        <begin position="1"/>
        <end position="24"/>
    </location>
</feature>
<dbReference type="GO" id="GO:0002376">
    <property type="term" value="P:immune system process"/>
    <property type="evidence" value="ECO:0007669"/>
    <property type="project" value="UniProtKB-KW"/>
</dbReference>
<dbReference type="InterPro" id="IPR013106">
    <property type="entry name" value="Ig_V-set"/>
</dbReference>
<evidence type="ECO:0000313" key="6">
    <source>
        <dbReference type="Ensembl" id="ENSSFAP00005025705.1"/>
    </source>
</evidence>
<name>A0A672H9G4_SALFA</name>
<keyword evidence="1" id="KW-0732">Signal</keyword>
<dbReference type="GO" id="GO:0005886">
    <property type="term" value="C:plasma membrane"/>
    <property type="evidence" value="ECO:0007669"/>
    <property type="project" value="TreeGrafter"/>
</dbReference>
<dbReference type="InterPro" id="IPR003598">
    <property type="entry name" value="Ig_sub2"/>
</dbReference>
<dbReference type="InterPro" id="IPR003599">
    <property type="entry name" value="Ig_sub"/>
</dbReference>
<evidence type="ECO:0000256" key="2">
    <source>
        <dbReference type="ARBA" id="ARBA00022859"/>
    </source>
</evidence>
<evidence type="ECO:0000313" key="7">
    <source>
        <dbReference type="Proteomes" id="UP000472267"/>
    </source>
</evidence>
<reference evidence="6" key="1">
    <citation type="submission" date="2019-06" db="EMBL/GenBank/DDBJ databases">
        <authorList>
            <consortium name="Wellcome Sanger Institute Data Sharing"/>
        </authorList>
    </citation>
    <scope>NUCLEOTIDE SEQUENCE [LARGE SCALE GENOMIC DNA]</scope>
</reference>
<dbReference type="CDD" id="cd00099">
    <property type="entry name" value="IgV"/>
    <property type="match status" value="1"/>
</dbReference>
<dbReference type="SMART" id="SM00406">
    <property type="entry name" value="IGv"/>
    <property type="match status" value="1"/>
</dbReference>
<sequence>MRSVTPFQRGPGLLNSSHRTTPLNIHSKPGEQAEIYCSHSIDSYNQILWYKQSQGELQLLGYIYFTDGNPEPGLDVKMHGDANKNKNSTLTMEKLQVSSSAVYFCAATTLAGIFFSVQYLVVQAIFGVFAILVPV</sequence>
<dbReference type="Proteomes" id="UP000472267">
    <property type="component" value="Chromosome 19"/>
</dbReference>
<dbReference type="SMART" id="SM00409">
    <property type="entry name" value="IG"/>
    <property type="match status" value="1"/>
</dbReference>
<organism evidence="6 7">
    <name type="scientific">Salarias fasciatus</name>
    <name type="common">Jewelled blenny</name>
    <name type="synonym">Blennius fasciatus</name>
    <dbReference type="NCBI Taxonomy" id="181472"/>
    <lineage>
        <taxon>Eukaryota</taxon>
        <taxon>Metazoa</taxon>
        <taxon>Chordata</taxon>
        <taxon>Craniata</taxon>
        <taxon>Vertebrata</taxon>
        <taxon>Euteleostomi</taxon>
        <taxon>Actinopterygii</taxon>
        <taxon>Neopterygii</taxon>
        <taxon>Teleostei</taxon>
        <taxon>Neoteleostei</taxon>
        <taxon>Acanthomorphata</taxon>
        <taxon>Ovalentaria</taxon>
        <taxon>Blenniimorphae</taxon>
        <taxon>Blenniiformes</taxon>
        <taxon>Blennioidei</taxon>
        <taxon>Blenniidae</taxon>
        <taxon>Salariinae</taxon>
        <taxon>Salarias</taxon>
    </lineage>
</organism>
<dbReference type="InterPro" id="IPR036179">
    <property type="entry name" value="Ig-like_dom_sf"/>
</dbReference>
<dbReference type="Pfam" id="PF07686">
    <property type="entry name" value="V-set"/>
    <property type="match status" value="1"/>
</dbReference>
<evidence type="ECO:0000256" key="4">
    <source>
        <dbReference type="SAM" id="Phobius"/>
    </source>
</evidence>
<evidence type="ECO:0000256" key="3">
    <source>
        <dbReference type="SAM" id="MobiDB-lite"/>
    </source>
</evidence>